<keyword evidence="3 5" id="KW-0371">Homeobox</keyword>
<protein>
    <recommendedName>
        <fullName evidence="7">Homeobox domain-containing protein</fullName>
    </recommendedName>
</protein>
<evidence type="ECO:0000256" key="5">
    <source>
        <dbReference type="PROSITE-ProRule" id="PRU00108"/>
    </source>
</evidence>
<dbReference type="AlphaFoldDB" id="A0ABD3VRR5"/>
<feature type="DNA-binding region" description="Homeobox" evidence="5">
    <location>
        <begin position="147"/>
        <end position="206"/>
    </location>
</feature>
<dbReference type="Pfam" id="PF00046">
    <property type="entry name" value="Homeodomain"/>
    <property type="match status" value="1"/>
</dbReference>
<dbReference type="GO" id="GO:0003677">
    <property type="term" value="F:DNA binding"/>
    <property type="evidence" value="ECO:0007669"/>
    <property type="project" value="UniProtKB-UniRule"/>
</dbReference>
<accession>A0ABD3VRR5</accession>
<dbReference type="PANTHER" id="PTHR24340">
    <property type="entry name" value="HOMEOBOX PROTEIN NKX"/>
    <property type="match status" value="1"/>
</dbReference>
<dbReference type="Proteomes" id="UP001634394">
    <property type="component" value="Unassembled WGS sequence"/>
</dbReference>
<evidence type="ECO:0000313" key="8">
    <source>
        <dbReference type="EMBL" id="KAL3864287.1"/>
    </source>
</evidence>
<evidence type="ECO:0000313" key="9">
    <source>
        <dbReference type="Proteomes" id="UP001634394"/>
    </source>
</evidence>
<keyword evidence="9" id="KW-1185">Reference proteome</keyword>
<dbReference type="EMBL" id="JBJQND010000010">
    <property type="protein sequence ID" value="KAL3864287.1"/>
    <property type="molecule type" value="Genomic_DNA"/>
</dbReference>
<keyword evidence="4 5" id="KW-0539">Nucleus</keyword>
<dbReference type="Gene3D" id="1.10.10.60">
    <property type="entry name" value="Homeodomain-like"/>
    <property type="match status" value="1"/>
</dbReference>
<dbReference type="InterPro" id="IPR050394">
    <property type="entry name" value="Homeobox_NK-like"/>
</dbReference>
<keyword evidence="2 5" id="KW-0238">DNA-binding</keyword>
<dbReference type="CDD" id="cd00086">
    <property type="entry name" value="homeodomain"/>
    <property type="match status" value="1"/>
</dbReference>
<evidence type="ECO:0000256" key="1">
    <source>
        <dbReference type="ARBA" id="ARBA00004123"/>
    </source>
</evidence>
<sequence length="276" mass="31549">MNRLSSAMNCCDSSSSLFKDTRMETNAECDFNTKTGIDNASNETCSTDKVSDTQRQNTEETFKLCETKSAFLVKDILDPSKFTGTKTSKIWHPWIDNKEDYISDEEDEDNECRGSVEVDDTLETTMEKCTESDRCGSDNTLLKMSKQRRARTAFSYEQLVALENKFRQTRYLSVCERLNLALSLNLTETQVKIWFQNRRTKWKKQNPGVDVNSPTGYPSTESVSSFSYSLPSGYLHGVHPYLPQHGLLGVYNILKQRAEIASHMHPMFHQHFAQAT</sequence>
<name>A0ABD3VRR5_SINWO</name>
<organism evidence="8 9">
    <name type="scientific">Sinanodonta woodiana</name>
    <name type="common">Chinese pond mussel</name>
    <name type="synonym">Anodonta woodiana</name>
    <dbReference type="NCBI Taxonomy" id="1069815"/>
    <lineage>
        <taxon>Eukaryota</taxon>
        <taxon>Metazoa</taxon>
        <taxon>Spiralia</taxon>
        <taxon>Lophotrochozoa</taxon>
        <taxon>Mollusca</taxon>
        <taxon>Bivalvia</taxon>
        <taxon>Autobranchia</taxon>
        <taxon>Heteroconchia</taxon>
        <taxon>Palaeoheterodonta</taxon>
        <taxon>Unionida</taxon>
        <taxon>Unionoidea</taxon>
        <taxon>Unionidae</taxon>
        <taxon>Unioninae</taxon>
        <taxon>Sinanodonta</taxon>
    </lineage>
</organism>
<dbReference type="PANTHER" id="PTHR24340:SF37">
    <property type="entry name" value="HOMEOBOX PROTEIN SLOU"/>
    <property type="match status" value="1"/>
</dbReference>
<dbReference type="InterPro" id="IPR017970">
    <property type="entry name" value="Homeobox_CS"/>
</dbReference>
<dbReference type="InterPro" id="IPR001356">
    <property type="entry name" value="HD"/>
</dbReference>
<dbReference type="SMART" id="SM00389">
    <property type="entry name" value="HOX"/>
    <property type="match status" value="1"/>
</dbReference>
<proteinExistence type="predicted"/>
<evidence type="ECO:0000256" key="2">
    <source>
        <dbReference type="ARBA" id="ARBA00023125"/>
    </source>
</evidence>
<dbReference type="SUPFAM" id="SSF46689">
    <property type="entry name" value="Homeodomain-like"/>
    <property type="match status" value="1"/>
</dbReference>
<dbReference type="PRINTS" id="PR00024">
    <property type="entry name" value="HOMEOBOX"/>
</dbReference>
<reference evidence="8 9" key="1">
    <citation type="submission" date="2024-11" db="EMBL/GenBank/DDBJ databases">
        <title>Chromosome-level genome assembly of the freshwater bivalve Anodonta woodiana.</title>
        <authorList>
            <person name="Chen X."/>
        </authorList>
    </citation>
    <scope>NUCLEOTIDE SEQUENCE [LARGE SCALE GENOMIC DNA]</scope>
    <source>
        <strain evidence="8">MN2024</strain>
        <tissue evidence="8">Gills</tissue>
    </source>
</reference>
<evidence type="ECO:0000256" key="3">
    <source>
        <dbReference type="ARBA" id="ARBA00023155"/>
    </source>
</evidence>
<dbReference type="InterPro" id="IPR009057">
    <property type="entry name" value="Homeodomain-like_sf"/>
</dbReference>
<evidence type="ECO:0000256" key="6">
    <source>
        <dbReference type="RuleBase" id="RU000682"/>
    </source>
</evidence>
<gene>
    <name evidence="8" type="ORF">ACJMK2_005983</name>
</gene>
<dbReference type="InterPro" id="IPR020479">
    <property type="entry name" value="HD_metazoa"/>
</dbReference>
<evidence type="ECO:0000259" key="7">
    <source>
        <dbReference type="PROSITE" id="PS50071"/>
    </source>
</evidence>
<dbReference type="PROSITE" id="PS00027">
    <property type="entry name" value="HOMEOBOX_1"/>
    <property type="match status" value="1"/>
</dbReference>
<dbReference type="GO" id="GO:0005634">
    <property type="term" value="C:nucleus"/>
    <property type="evidence" value="ECO:0007669"/>
    <property type="project" value="UniProtKB-SubCell"/>
</dbReference>
<comment type="subcellular location">
    <subcellularLocation>
        <location evidence="1 5 6">Nucleus</location>
    </subcellularLocation>
</comment>
<evidence type="ECO:0000256" key="4">
    <source>
        <dbReference type="ARBA" id="ARBA00023242"/>
    </source>
</evidence>
<feature type="domain" description="Homeobox" evidence="7">
    <location>
        <begin position="145"/>
        <end position="205"/>
    </location>
</feature>
<dbReference type="PROSITE" id="PS50071">
    <property type="entry name" value="HOMEOBOX_2"/>
    <property type="match status" value="1"/>
</dbReference>
<comment type="caution">
    <text evidence="8">The sequence shown here is derived from an EMBL/GenBank/DDBJ whole genome shotgun (WGS) entry which is preliminary data.</text>
</comment>